<evidence type="ECO:0000256" key="36">
    <source>
        <dbReference type="ARBA" id="ARBA00077918"/>
    </source>
</evidence>
<feature type="region of interest" description="Disordered" evidence="39">
    <location>
        <begin position="3442"/>
        <end position="3461"/>
    </location>
</feature>
<dbReference type="FunFam" id="1.20.58.60:FF:000052">
    <property type="entry name" value="dystonin isoform X2"/>
    <property type="match status" value="1"/>
</dbReference>
<dbReference type="FunFam" id="1.20.58.60:FF:000098">
    <property type="entry name" value="dystonin isoform X3"/>
    <property type="match status" value="1"/>
</dbReference>
<evidence type="ECO:0000256" key="3">
    <source>
        <dbReference type="ARBA" id="ARBA00004259"/>
    </source>
</evidence>
<dbReference type="GO" id="GO:0005789">
    <property type="term" value="C:endoplasmic reticulum membrane"/>
    <property type="evidence" value="ECO:0007669"/>
    <property type="project" value="UniProtKB-SubCell"/>
</dbReference>
<dbReference type="Ensembl" id="ENSGALT00010005432.1">
    <property type="protein sequence ID" value="ENSGALP00010003271.1"/>
    <property type="gene ID" value="ENSGALG00010002374.1"/>
</dbReference>
<dbReference type="FunFam" id="1.20.58.60:FF:000012">
    <property type="entry name" value="Microtubule-actin cross-linking factor 1"/>
    <property type="match status" value="1"/>
</dbReference>
<evidence type="ECO:0000256" key="16">
    <source>
        <dbReference type="ARBA" id="ARBA00022754"/>
    </source>
</evidence>
<evidence type="ECO:0000259" key="40">
    <source>
        <dbReference type="PROSITE" id="PS50002"/>
    </source>
</evidence>
<dbReference type="InterPro" id="IPR002017">
    <property type="entry name" value="Spectrin_repeat"/>
</dbReference>
<name>A0A8V0X9F1_CHICK</name>
<dbReference type="GeneTree" id="ENSGT00940000155008"/>
<dbReference type="GO" id="GO:0042803">
    <property type="term" value="F:protein homodimerization activity"/>
    <property type="evidence" value="ECO:0007669"/>
    <property type="project" value="UniProtKB-ARBA"/>
</dbReference>
<dbReference type="SUPFAM" id="SSF47576">
    <property type="entry name" value="Calponin-homology domain, CH-domain"/>
    <property type="match status" value="1"/>
</dbReference>
<evidence type="ECO:0000256" key="10">
    <source>
        <dbReference type="ARBA" id="ARBA00022490"/>
    </source>
</evidence>
<dbReference type="GO" id="GO:0003779">
    <property type="term" value="F:actin binding"/>
    <property type="evidence" value="ECO:0007669"/>
    <property type="project" value="UniProtKB-KW"/>
</dbReference>
<keyword evidence="19" id="KW-0832">Ubl conjugation</keyword>
<protein>
    <recommendedName>
        <fullName evidence="33">Dystonin</fullName>
    </recommendedName>
    <alternativeName>
        <fullName evidence="35">Bullous pemphigoid antigen 1</fullName>
    </alternativeName>
    <alternativeName>
        <fullName evidence="34">Dystonia musculorum protein</fullName>
    </alternativeName>
    <alternativeName>
        <fullName evidence="36">Hemidesmosomal plaque protein</fullName>
    </alternativeName>
</protein>
<dbReference type="SMART" id="SM00243">
    <property type="entry name" value="GAS2"/>
    <property type="match status" value="1"/>
</dbReference>
<feature type="domain" description="EF-hand" evidence="42">
    <location>
        <begin position="5609"/>
        <end position="5644"/>
    </location>
</feature>
<feature type="compositionally biased region" description="Basic and acidic residues" evidence="39">
    <location>
        <begin position="43"/>
        <end position="62"/>
    </location>
</feature>
<feature type="coiled-coil region" evidence="38">
    <location>
        <begin position="2683"/>
        <end position="2757"/>
    </location>
</feature>
<keyword evidence="14" id="KW-0479">Metal-binding</keyword>
<dbReference type="CDD" id="cd21239">
    <property type="entry name" value="CH_DYST_rpt2"/>
    <property type="match status" value="1"/>
</dbReference>
<dbReference type="GO" id="GO:0031673">
    <property type="term" value="C:H zone"/>
    <property type="evidence" value="ECO:0007669"/>
    <property type="project" value="UniProtKB-SubCell"/>
</dbReference>
<dbReference type="Pfam" id="PF21097">
    <property type="entry name" value="SR_plectin_7"/>
    <property type="match status" value="1"/>
</dbReference>
<accession>A0A8V0X9F1</accession>
<dbReference type="PANTHER" id="PTHR23169:SF24">
    <property type="entry name" value="DYSTONIN"/>
    <property type="match status" value="1"/>
</dbReference>
<feature type="domain" description="SH3" evidence="40">
    <location>
        <begin position="1014"/>
        <end position="1071"/>
    </location>
</feature>
<dbReference type="FunFam" id="1.20.58.60:FF:000027">
    <property type="entry name" value="Microtubule-actin cross-linking factor 1"/>
    <property type="match status" value="1"/>
</dbReference>
<dbReference type="InterPro" id="IPR001452">
    <property type="entry name" value="SH3_domain"/>
</dbReference>
<evidence type="ECO:0000256" key="19">
    <source>
        <dbReference type="ARBA" id="ARBA00022843"/>
    </source>
</evidence>
<dbReference type="SUPFAM" id="SSF143575">
    <property type="entry name" value="GAS2 domain-like"/>
    <property type="match status" value="1"/>
</dbReference>
<feature type="coiled-coil region" evidence="38">
    <location>
        <begin position="3589"/>
        <end position="3651"/>
    </location>
</feature>
<dbReference type="FunFam" id="1.20.58.60:FF:000392">
    <property type="entry name" value="Dystonin"/>
    <property type="match status" value="1"/>
</dbReference>
<evidence type="ECO:0000256" key="17">
    <source>
        <dbReference type="ARBA" id="ARBA00022824"/>
    </source>
</evidence>
<evidence type="ECO:0000256" key="7">
    <source>
        <dbReference type="ARBA" id="ARBA00004544"/>
    </source>
</evidence>
<dbReference type="PROSITE" id="PS51460">
    <property type="entry name" value="GAR"/>
    <property type="match status" value="1"/>
</dbReference>
<keyword evidence="16" id="KW-0403">Intermediate filament</keyword>
<feature type="domain" description="EF-hand" evidence="42">
    <location>
        <begin position="5573"/>
        <end position="5608"/>
    </location>
</feature>
<dbReference type="FunFam" id="1.20.58.60:FF:000008">
    <property type="entry name" value="microtubule-actin cross-linking factor 1"/>
    <property type="match status" value="2"/>
</dbReference>
<evidence type="ECO:0000256" key="32">
    <source>
        <dbReference type="ARBA" id="ARBA00060430"/>
    </source>
</evidence>
<feature type="domain" description="GAR" evidence="43">
    <location>
        <begin position="5649"/>
        <end position="5751"/>
    </location>
</feature>
<evidence type="ECO:0000256" key="38">
    <source>
        <dbReference type="SAM" id="Coils"/>
    </source>
</evidence>
<dbReference type="FunFam" id="1.20.58.60:FF:000121">
    <property type="entry name" value="dystonin isoform X1"/>
    <property type="match status" value="1"/>
</dbReference>
<feature type="domain" description="Calponin-homology (CH)" evidence="41">
    <location>
        <begin position="278"/>
        <end position="382"/>
    </location>
</feature>
<dbReference type="PANTHER" id="PTHR23169">
    <property type="entry name" value="ENVOPLAKIN"/>
    <property type="match status" value="1"/>
</dbReference>
<keyword evidence="9" id="KW-1003">Cell membrane</keyword>
<dbReference type="FunFam" id="1.20.58.60:FF:000001">
    <property type="entry name" value="Microtubule-actin cross-linking factor 1"/>
    <property type="match status" value="3"/>
</dbReference>
<dbReference type="FunFam" id="1.20.58.60:FF:000016">
    <property type="entry name" value="Microtubule-actin cross-linking factor 1"/>
    <property type="match status" value="1"/>
</dbReference>
<evidence type="ECO:0007829" key="46">
    <source>
        <dbReference type="PeptideAtlas" id="A0A8V0X9F1"/>
    </source>
</evidence>
<dbReference type="GO" id="GO:0007155">
    <property type="term" value="P:cell adhesion"/>
    <property type="evidence" value="ECO:0007669"/>
    <property type="project" value="UniProtKB-KW"/>
</dbReference>
<evidence type="ECO:0000256" key="23">
    <source>
        <dbReference type="ARBA" id="ARBA00023179"/>
    </source>
</evidence>
<dbReference type="PROSITE" id="PS00018">
    <property type="entry name" value="EF_HAND_1"/>
    <property type="match status" value="2"/>
</dbReference>
<feature type="coiled-coil region" evidence="38">
    <location>
        <begin position="4570"/>
        <end position="4597"/>
    </location>
</feature>
<organism evidence="44 45">
    <name type="scientific">Gallus gallus</name>
    <name type="common">Chicken</name>
    <dbReference type="NCBI Taxonomy" id="9031"/>
    <lineage>
        <taxon>Eukaryota</taxon>
        <taxon>Metazoa</taxon>
        <taxon>Chordata</taxon>
        <taxon>Craniata</taxon>
        <taxon>Vertebrata</taxon>
        <taxon>Euteleostomi</taxon>
        <taxon>Archelosauria</taxon>
        <taxon>Archosauria</taxon>
        <taxon>Dinosauria</taxon>
        <taxon>Saurischia</taxon>
        <taxon>Theropoda</taxon>
        <taxon>Coelurosauria</taxon>
        <taxon>Aves</taxon>
        <taxon>Neognathae</taxon>
        <taxon>Galloanserae</taxon>
        <taxon>Galliformes</taxon>
        <taxon>Phasianidae</taxon>
        <taxon>Phasianinae</taxon>
        <taxon>Gallus</taxon>
    </lineage>
</organism>
<keyword evidence="18" id="KW-0106">Calcium</keyword>
<evidence type="ECO:0000256" key="30">
    <source>
        <dbReference type="ARBA" id="ARBA00055817"/>
    </source>
</evidence>
<evidence type="ECO:0000256" key="39">
    <source>
        <dbReference type="SAM" id="MobiDB-lite"/>
    </source>
</evidence>
<comment type="function">
    <text evidence="31">Required for bundling actin filaments around the nucleus.</text>
</comment>
<dbReference type="PROSITE" id="PS50222">
    <property type="entry name" value="EF_HAND_2"/>
    <property type="match status" value="2"/>
</dbReference>
<evidence type="ECO:0000256" key="18">
    <source>
        <dbReference type="ARBA" id="ARBA00022837"/>
    </source>
</evidence>
<dbReference type="Pfam" id="PF17902">
    <property type="entry name" value="SH3_10"/>
    <property type="match status" value="1"/>
</dbReference>
<dbReference type="FunFam" id="1.20.58.60:FF:000291">
    <property type="entry name" value="Dystonin"/>
    <property type="match status" value="1"/>
</dbReference>
<dbReference type="FunFam" id="2.30.30.40:FF:000011">
    <property type="entry name" value="Microtubule-actin cross-linking factor 1"/>
    <property type="match status" value="1"/>
</dbReference>
<evidence type="ECO:0000259" key="43">
    <source>
        <dbReference type="PROSITE" id="PS51460"/>
    </source>
</evidence>
<dbReference type="Pfam" id="PF00435">
    <property type="entry name" value="Spectrin"/>
    <property type="match status" value="22"/>
</dbReference>
<dbReference type="InterPro" id="IPR041573">
    <property type="entry name" value="Desmoplakin_Spectrin-like"/>
</dbReference>
<dbReference type="FunFam" id="1.20.58.60:FF:000144">
    <property type="entry name" value="Dystonin"/>
    <property type="match status" value="1"/>
</dbReference>
<keyword evidence="46" id="KW-1267">Proteomics identification</keyword>
<evidence type="ECO:0000256" key="15">
    <source>
        <dbReference type="ARBA" id="ARBA00022737"/>
    </source>
</evidence>
<evidence type="ECO:0000256" key="14">
    <source>
        <dbReference type="ARBA" id="ARBA00022723"/>
    </source>
</evidence>
<keyword evidence="27" id="KW-0966">Cell projection</keyword>
<dbReference type="InterPro" id="IPR041615">
    <property type="entry name" value="Desmoplakin_SH3"/>
</dbReference>
<dbReference type="SUPFAM" id="SSF47473">
    <property type="entry name" value="EF-hand"/>
    <property type="match status" value="1"/>
</dbReference>
<dbReference type="InterPro" id="IPR018159">
    <property type="entry name" value="Spectrin/alpha-actinin"/>
</dbReference>
<dbReference type="InterPro" id="IPR001715">
    <property type="entry name" value="CH_dom"/>
</dbReference>
<dbReference type="Pfam" id="PF02187">
    <property type="entry name" value="GAS2"/>
    <property type="match status" value="2"/>
</dbReference>
<dbReference type="FunFam" id="1.20.58.60:FF:000085">
    <property type="entry name" value="dystonin isoform X2"/>
    <property type="match status" value="1"/>
</dbReference>
<evidence type="ECO:0000256" key="6">
    <source>
        <dbReference type="ARBA" id="ARBA00004529"/>
    </source>
</evidence>
<dbReference type="GO" id="GO:0030424">
    <property type="term" value="C:axon"/>
    <property type="evidence" value="ECO:0007669"/>
    <property type="project" value="UniProtKB-SubCell"/>
</dbReference>
<dbReference type="FunFam" id="1.20.58.60:FF:000021">
    <property type="entry name" value="Microtubule-actin cross-linking factor 1"/>
    <property type="match status" value="1"/>
</dbReference>
<evidence type="ECO:0000256" key="34">
    <source>
        <dbReference type="ARBA" id="ARBA00075126"/>
    </source>
</evidence>
<evidence type="ECO:0000256" key="33">
    <source>
        <dbReference type="ARBA" id="ARBA00072808"/>
    </source>
</evidence>
<keyword evidence="15" id="KW-0677">Repeat</keyword>
<dbReference type="Gene3D" id="1.20.58.60">
    <property type="match status" value="31"/>
</dbReference>
<feature type="region of interest" description="Disordered" evidence="39">
    <location>
        <begin position="1861"/>
        <end position="1884"/>
    </location>
</feature>
<feature type="region of interest" description="Disordered" evidence="39">
    <location>
        <begin position="5775"/>
        <end position="5828"/>
    </location>
</feature>
<dbReference type="FunFam" id="1.20.58.60:FF:000077">
    <property type="entry name" value="dystonin isoform X1"/>
    <property type="match status" value="1"/>
</dbReference>
<keyword evidence="38" id="KW-0175">Coiled coil</keyword>
<dbReference type="GO" id="GO:0005938">
    <property type="term" value="C:cell cortex"/>
    <property type="evidence" value="ECO:0007669"/>
    <property type="project" value="UniProtKB-SubCell"/>
</dbReference>
<dbReference type="FunFam" id="1.20.58.60:FF:000009">
    <property type="entry name" value="dystonin isoform X1"/>
    <property type="match status" value="1"/>
</dbReference>
<dbReference type="PROSITE" id="PS50002">
    <property type="entry name" value="SH3"/>
    <property type="match status" value="1"/>
</dbReference>
<dbReference type="InterPro" id="IPR011992">
    <property type="entry name" value="EF-hand-dom_pair"/>
</dbReference>
<evidence type="ECO:0000256" key="28">
    <source>
        <dbReference type="ARBA" id="ARBA00023288"/>
    </source>
</evidence>
<dbReference type="GO" id="GO:0008017">
    <property type="term" value="F:microtubule binding"/>
    <property type="evidence" value="ECO:0007669"/>
    <property type="project" value="InterPro"/>
</dbReference>
<evidence type="ECO:0000256" key="12">
    <source>
        <dbReference type="ARBA" id="ARBA00022553"/>
    </source>
</evidence>
<evidence type="ECO:0000256" key="13">
    <source>
        <dbReference type="ARBA" id="ARBA00022692"/>
    </source>
</evidence>
<dbReference type="InterPro" id="IPR036872">
    <property type="entry name" value="CH_dom_sf"/>
</dbReference>
<dbReference type="FunFam" id="1.20.58.60:FF:000010">
    <property type="entry name" value="plectin isoform X2"/>
    <property type="match status" value="1"/>
</dbReference>
<keyword evidence="10" id="KW-0963">Cytoplasm</keyword>
<dbReference type="Pfam" id="PF00307">
    <property type="entry name" value="CH"/>
    <property type="match status" value="1"/>
</dbReference>
<dbReference type="GO" id="GO:0000226">
    <property type="term" value="P:microtubule cytoskeleton organization"/>
    <property type="evidence" value="ECO:0007669"/>
    <property type="project" value="UniProtKB-ARBA"/>
</dbReference>
<feature type="coiled-coil region" evidence="38">
    <location>
        <begin position="3254"/>
        <end position="3317"/>
    </location>
</feature>
<feature type="coiled-coil region" evidence="38">
    <location>
        <begin position="4833"/>
        <end position="4860"/>
    </location>
</feature>
<dbReference type="FunFam" id="1.20.58.60:FF:000093">
    <property type="entry name" value="dystonin isoform X1"/>
    <property type="match status" value="1"/>
</dbReference>
<keyword evidence="11" id="KW-1017">Isopeptide bond</keyword>
<evidence type="ECO:0000256" key="4">
    <source>
        <dbReference type="ARBA" id="ARBA00004389"/>
    </source>
</evidence>
<dbReference type="GO" id="GO:0030056">
    <property type="term" value="C:hemidesmosome"/>
    <property type="evidence" value="ECO:0007669"/>
    <property type="project" value="UniProtKB-ARBA"/>
</dbReference>
<feature type="coiled-coil region" evidence="38">
    <location>
        <begin position="3147"/>
        <end position="3208"/>
    </location>
</feature>
<dbReference type="Pfam" id="PF21019">
    <property type="entry name" value="Spectrin_3"/>
    <property type="match status" value="1"/>
</dbReference>
<dbReference type="CDD" id="cd00176">
    <property type="entry name" value="SPEC"/>
    <property type="match status" value="19"/>
</dbReference>
<feature type="coiled-coil region" evidence="38">
    <location>
        <begin position="2926"/>
        <end position="2960"/>
    </location>
</feature>
<reference evidence="44" key="1">
    <citation type="submission" date="2020-11" db="EMBL/GenBank/DDBJ databases">
        <title>Gallus gallus (Chicken) genome, bGalGal1, GRCg7b, maternal haplotype autosomes + Z &amp; W.</title>
        <authorList>
            <person name="Warren W."/>
            <person name="Formenti G."/>
            <person name="Fedrigo O."/>
            <person name="Haase B."/>
            <person name="Mountcastle J."/>
            <person name="Balacco J."/>
            <person name="Tracey A."/>
            <person name="Schneider V."/>
            <person name="Okimoto R."/>
            <person name="Cheng H."/>
            <person name="Hawken R."/>
            <person name="Howe K."/>
            <person name="Jarvis E.D."/>
        </authorList>
    </citation>
    <scope>NUCLEOTIDE SEQUENCE [LARGE SCALE GENOMIC DNA]</scope>
    <source>
        <strain evidence="44">Broiler</strain>
    </source>
</reference>
<evidence type="ECO:0000259" key="42">
    <source>
        <dbReference type="PROSITE" id="PS50222"/>
    </source>
</evidence>
<keyword evidence="45" id="KW-1185">Reference proteome</keyword>
<evidence type="ECO:0000256" key="8">
    <source>
        <dbReference type="ARBA" id="ARBA00022443"/>
    </source>
</evidence>
<dbReference type="Gene3D" id="1.10.418.10">
    <property type="entry name" value="Calponin-like domain"/>
    <property type="match status" value="1"/>
</dbReference>
<keyword evidence="25" id="KW-0206">Cytoskeleton</keyword>
<dbReference type="Proteomes" id="UP000000539">
    <property type="component" value="Chromosome 3"/>
</dbReference>
<dbReference type="OrthoDB" id="10016565at2759"/>
<dbReference type="FunFam" id="1.20.58.60:FF:000031">
    <property type="entry name" value="Microtubule-actin cross-linking factor 1"/>
    <property type="match status" value="1"/>
</dbReference>
<keyword evidence="12" id="KW-0597">Phosphoprotein</keyword>
<evidence type="ECO:0000313" key="44">
    <source>
        <dbReference type="Ensembl" id="ENSGALP00010003271.1"/>
    </source>
</evidence>
<keyword evidence="28" id="KW-0449">Lipoprotein</keyword>
<feature type="coiled-coil region" evidence="38">
    <location>
        <begin position="4686"/>
        <end position="4720"/>
    </location>
</feature>
<dbReference type="Gene3D" id="1.10.238.10">
    <property type="entry name" value="EF-hand"/>
    <property type="match status" value="1"/>
</dbReference>
<dbReference type="SUPFAM" id="SSF46966">
    <property type="entry name" value="Spectrin repeat"/>
    <property type="match status" value="29"/>
</dbReference>
<dbReference type="FunFam" id="1.10.418.10:FF:000002">
    <property type="entry name" value="Microtubule-actin cross-linking factor 1"/>
    <property type="match status" value="1"/>
</dbReference>
<dbReference type="FunFam" id="1.20.58.60:FF:000350">
    <property type="entry name" value="Dystonin"/>
    <property type="match status" value="1"/>
</dbReference>
<evidence type="ECO:0000256" key="26">
    <source>
        <dbReference type="ARBA" id="ARBA00023242"/>
    </source>
</evidence>
<evidence type="ECO:0000256" key="11">
    <source>
        <dbReference type="ARBA" id="ARBA00022499"/>
    </source>
</evidence>
<evidence type="ECO:0000256" key="37">
    <source>
        <dbReference type="PROSITE-ProRule" id="PRU00192"/>
    </source>
</evidence>
<feature type="coiled-coil region" evidence="38">
    <location>
        <begin position="1335"/>
        <end position="1369"/>
    </location>
</feature>
<feature type="coiled-coil region" evidence="38">
    <location>
        <begin position="2262"/>
        <end position="2331"/>
    </location>
</feature>
<evidence type="ECO:0000256" key="9">
    <source>
        <dbReference type="ARBA" id="ARBA00022475"/>
    </source>
</evidence>
<dbReference type="GO" id="GO:0005886">
    <property type="term" value="C:plasma membrane"/>
    <property type="evidence" value="ECO:0007669"/>
    <property type="project" value="UniProtKB-SubCell"/>
</dbReference>
<keyword evidence="24" id="KW-0009">Actin-binding</keyword>
<feature type="region of interest" description="Disordered" evidence="39">
    <location>
        <begin position="5857"/>
        <end position="5947"/>
    </location>
</feature>
<reference evidence="44" key="2">
    <citation type="submission" date="2025-08" db="UniProtKB">
        <authorList>
            <consortium name="Ensembl"/>
        </authorList>
    </citation>
    <scope>IDENTIFICATION</scope>
    <source>
        <strain evidence="44">broiler</strain>
    </source>
</reference>
<evidence type="ECO:0000256" key="5">
    <source>
        <dbReference type="ARBA" id="ARBA00004489"/>
    </source>
</evidence>
<dbReference type="FunFam" id="1.20.58.60:FF:000094">
    <property type="entry name" value="dystonin isoform X2"/>
    <property type="match status" value="1"/>
</dbReference>
<keyword evidence="13" id="KW-0812">Transmembrane</keyword>
<dbReference type="GO" id="GO:0030018">
    <property type="term" value="C:Z disc"/>
    <property type="evidence" value="ECO:0007669"/>
    <property type="project" value="UniProtKB-SubCell"/>
</dbReference>
<dbReference type="GO" id="GO:0001725">
    <property type="term" value="C:stress fiber"/>
    <property type="evidence" value="ECO:0007669"/>
    <property type="project" value="UniProtKB-SubCell"/>
</dbReference>
<evidence type="ECO:0000256" key="29">
    <source>
        <dbReference type="ARBA" id="ARBA00054620"/>
    </source>
</evidence>
<dbReference type="InterPro" id="IPR002048">
    <property type="entry name" value="EF_hand_dom"/>
</dbReference>
<evidence type="ECO:0000259" key="41">
    <source>
        <dbReference type="PROSITE" id="PS50021"/>
    </source>
</evidence>
<evidence type="ECO:0000256" key="35">
    <source>
        <dbReference type="ARBA" id="ARBA00077378"/>
    </source>
</evidence>
<keyword evidence="8 37" id="KW-0728">SH3 domain</keyword>
<feature type="compositionally biased region" description="Low complexity" evidence="39">
    <location>
        <begin position="5787"/>
        <end position="5816"/>
    </location>
</feature>
<dbReference type="SMART" id="SM00150">
    <property type="entry name" value="SPEC"/>
    <property type="match status" value="32"/>
</dbReference>
<feature type="compositionally biased region" description="Basic residues" evidence="39">
    <location>
        <begin position="30"/>
        <end position="42"/>
    </location>
</feature>
<evidence type="ECO:0000256" key="21">
    <source>
        <dbReference type="ARBA" id="ARBA00023136"/>
    </source>
</evidence>
<dbReference type="FunFam" id="1.20.58.60:FF:000025">
    <property type="entry name" value="microtubule-actin cross-linking factor 1"/>
    <property type="match status" value="1"/>
</dbReference>
<dbReference type="Pfam" id="PF13499">
    <property type="entry name" value="EF-hand_7"/>
    <property type="match status" value="1"/>
</dbReference>
<keyword evidence="22" id="KW-0564">Palmitate</keyword>
<dbReference type="Pfam" id="PF18373">
    <property type="entry name" value="Spectrin_2"/>
    <property type="match status" value="1"/>
</dbReference>
<feature type="coiled-coil region" evidence="38">
    <location>
        <begin position="5331"/>
        <end position="5358"/>
    </location>
</feature>
<dbReference type="InterPro" id="IPR036534">
    <property type="entry name" value="GAR_dom_sf"/>
</dbReference>
<evidence type="ECO:0000256" key="1">
    <source>
        <dbReference type="ARBA" id="ARBA00004193"/>
    </source>
</evidence>
<dbReference type="GO" id="GO:0005882">
    <property type="term" value="C:intermediate filament"/>
    <property type="evidence" value="ECO:0007669"/>
    <property type="project" value="UniProtKB-KW"/>
</dbReference>
<dbReference type="SMART" id="SM00033">
    <property type="entry name" value="CH"/>
    <property type="match status" value="1"/>
</dbReference>
<feature type="region of interest" description="Disordered" evidence="39">
    <location>
        <begin position="1724"/>
        <end position="1743"/>
    </location>
</feature>
<evidence type="ECO:0000256" key="20">
    <source>
        <dbReference type="ARBA" id="ARBA00022889"/>
    </source>
</evidence>
<keyword evidence="26" id="KW-0539">Nucleus</keyword>
<proteinExistence type="evidence at protein level"/>
<feature type="compositionally biased region" description="Basic and acidic residues" evidence="39">
    <location>
        <begin position="1861"/>
        <end position="1877"/>
    </location>
</feature>
<sequence>MGNVCGCVRAEKEEQCLDPAKAPLSPAKHSPGRKYFRRKSRKKSADGRPDSLPAKENEEKSQYEVGISGNIEVPPKGTELACSFPQSVTVDGNTLPTSTDLSADLVKAEVLLSETNIDSRCRDSFPADKQRLTESAETEAWLNEQDKRSSEKSYTWKRKYSDECSTRELAFQKRASGLCYEKAASLDSAIHLLGKQHKENGLNKTYGRVVEDTLESNKSEKLHQLLSKRKSYPLLEQKRFYSSDDVFSRLPKEKAIYSIPPNRSKISDIHVTGESEDMSAKERLLLWSQQTTEGYAGIRCENFTTCWRDGRLFNAIIHKYRPDLIDMNTVAVQSNLANLEHAFFVAEKLGVARLLDPEDVDVSSPDEKSVITYVSSLYDAFPKVPEGGEGISANDVEVKWVEYQNMVNYLMQWIRHHVTIMSDRTFPNNPVELKALYNQYLQFKETDIPPKETDKLKIKRLYKLLEVWIEFGRIKLPQGYHPNDIEKEWGKLIIAMLEREKTLRPEVERLEMLQQIASRIQRDSRSCEDKLILARNALQADTKRLESGLQFQHEAEIAGYLLESENLLRQQVIDAQILIDGKYYQADQLVQRVAKLRDELMAIRTECSSLYSKGHALTTEQTKLMISGITESLNSGFTTNLTPDLNAAMTQGLTPSLTSSSLTSGLSSGLTSRLTPAMTPAYTPGIPPRLIQSYVTGVDGGTLQTLKLMQIRKPLMKSAFVDQNLTEEEVNMKFVQDLLNWVEEMQVQLDRVEWGSDLPSVESHLENHKNVHRAIEEFESSLKEAKISEIQMTAPLKLSYAEKLHKLESQYSKLLNTSRNQERHLDTLHDFVSRATRELIWLNEKEEEEVAYDWSERNPNITRKKEYHAELMRELDQKEEVIKSVQEIAEQLLLENHPARLTIEAYRAAMQTQWSWILQLCHCVEQHLRENASYFEFFSDAKEAMEYLKNLKDAIYRKYSCDRSSSLHRLEDLVQESMEEKEQLLQYKSTVAGLVGRAKAIIQLKPRNPDCILKTSIPIKAICDYRQIEITIYKDDECVLANNSHRAKWKVISPSGNEAMVPSVCFTVPPPNKEAIDTANRIEQQFQNVLALWHESHVNMKSVVSWHYLTNEIEAVRAGNVASIKTMLPGEHQQVLSNLQSRFDDFVEDSQESKIFTSSDTAQLEREVSICKQYYQELLKSAEREEHEESIYNLYISEVRNIRLRLESCEERLIRQIRTPMERDDLHESVFRISEQEKLKKELDRLKDDLGVITDKCEEFFSQAAGSPSVPTLRSELSVVIQNMNQVYSMSSIYIDKLKTVNLVLKNTQGAESLVKLYETKLCEEEAVTADKTNIENLMGTLKQWRSEVDEKREVFHALEDELQKAKMISDQMFKMHKERDLDFDWHKEKVDQLAERWQNIHSQIENRLRDLEGINKSLKYYKDTYDSLDTWIQQVEDTQRKIQEIRPENSKALAKQLNQHKMLVSEIEMKQSKIDECQKYAEQYSAAVKDYELQTMTYRAMVDSQQKSPVKRRRMQSSSDFIIQEFMDLRTRYTALVTLMTQYIKFAGDSLKRLEEEENLTDQSELQQPVKSAEVFECLGCNEAVEFPEESAPNESTMDVEYMQKDNSPRKPKHTESTLEIHRRKLDRSDENKTDRTLKQFLSVSGQESSISGDREYKLCSEQDSVMVFGDHSKGDCRKDCFLSAEASVSADSNPGKRLSQQIVSGERLKIEGETNKLSEMDEVHENKEKKCSRKAQSDPNLDRELLGNAQDLNTPSEIISGGENIFPEHKLGKKLLSREETVNEKKISQGKIYGLDSINIKRKKLSGENELAQDQKYKDLWLVAEMESKDTGQSTNIPGKNTELQNTFCENTVSKISLEKKEKPKKKDSDNEDKWSPTIIKRSMEEEKKEHVEKAGDLLKWVSNLSKTLSKEGGEKAEKTDLPKQQISLEEMSAKKEQIAEALQTTQAFLAKHSDKMTDEERGEMEKQVKSLQESYSLLSHEALKQLQEAQYLDDEKMEEKDVAERQQECKEKLQEICDMLTQTENRLIGQQESLLIGDSKAELEQYQTKQEEIQKDMRTSAQTLAEIVKNTENFLKENGGKLSQEDKAVLEQKLNEAKTKCLLLSQKAEESKKELDKAMTTAIKQETEKVAAIEQLEESKNTIENLLDWLSNVDKEAEHGRKFKQAIEQNGTHFEEGDVKALEGEEDDVNGNLLEIQQDIETQVDGLVKSTEDNLNQQYQKVKAQHEKIISQQQAVIIATQSAQALLEKQGHYLSPEEKEKMQRNMKELKAQYETALAESERKMKMTHSLREELEKFDTDYNEFETWLQQAEQELDNLEAGASDFSGIMVKLKRQKSFSEDVISHKGDLRYITISGQRVLDAARSCSKRDGVKVDKDGIDTSATYTEVQNKLDSASDRFKSLYTKCSILGNNLKDLADKYQHYEDASSGLLSGLQASEVAVNKQLSEPIAVDPKNLQRQLEETKVLQGQVSNHQIAVEKLKKAAEVLLDSRGELASDKEEIQKTLDDIVERYDNLSKSVNERNEKLQITLTRSLSVQDGLDEMLDWMEGVEKSLEEQDQVPLNSAAIQDIISKSIMLEQDIAGRQSSINTMNEKVKKFMETADPSTASSLQAKMSELAGRFSAASKKHKEKLMKMEELKTKVELFEGLSEKLQSFLDEKNQALSETEAPRKDVSEVSQYMQEASVELAKHKKDLEVLQNLLEELSLHALPGDKALVLEKVNALSKKFREVEETVKEKEEDVSSCQKEIDSFELLVESLKKWIKETTERIPAAQPSLNTEELKKPLEDTLNLKDEWTLKATELQKMNSRGTLLCSLISAVTSPAKLRAVAKSGGTVLNGEGGAPGTQDFLKNKELTSVQQAMSDVNHSYEDLGVSLKKKISELESMLSKMQNIQEESTSMMQWLQKMDKTASDWEAAPTDSEAVKAQVEQHKLFETELKQSENKVQELKDKVTELLEKNPNSPEAPKWRQVLDKIDSKWKELNQVTSERQQKLEESSNYLTQFQTAEAQLKHWLVEKELMVSVLGPLSIDPNMLNTQKQQVQILLKEFDTRKPQYEQLTVAGEGILKRPGEHPPSHEIVKEQLAAVAQKWDNLTSQLSNRCDRIDQAIVKSTEYQSLLRSLSDKLSALDSKLSSSLAVSTQPDAVKQQLEIAKEMKKEIEQEMKNINAAQVLCEELSTLVGEEYLKAELTRQLDGILKSFKDIEQKSDNHVQQLQSAYTTSHQFQQTSKDFQAWLDGKKEELKQARPISAKLETLQSLIEEQKDFMKTLTNEISSYEKIVAEGESILQKTQGADKAALQDQIATLRSNWDEMDKEVKERQGKLADCLEKALKYKQHVESLQPWIEKCQSNLSELKVGINPVEIENSVVQVRAWQKDLDKHHGIVELLNNTAESLLSASQTDKEIVKEETKVLNEKVSMVTEQLHKKRECLENMAQRLKEFQESSRETEKQLQSAKEHLEAHDSLGPQSFSNKHLTMMQAQQKALQALRPQVDLVKKLAQDLVVEASDSAGVSDLLLQAESLEQEYTAVNQQVEDRCSFLETKLQGIGHFQNSIREMFSQFAEFDDELDSMAPVGRDLDVLQSQREDIKHFLKKLEDLIMNNENANKNCKMMLATEAEASPDLVGIKRDLEALNKQCNKLLDRAKAREDQVEGTINRVEEFYSKLKEFSSLLGRAEEHEESQGPVGMETETINQQLNTFKVFQKEEIEPLQVKQQEVNWLGQGLIQSAAKSTNTESLEHDLEDVNTRWKTLNKKVAQRAAQLQEALLHCGRFQDALESLLSWLIDTEELVANQKPPSAEFKVVKAQIQEQKLLQRLLDDRKPTVEVIKREGEKIAESAEPADKVKILKQLSLLDSRWDALLSKAETRNRQLEGISVVAQQFHEALEPLVEWLSATEKRLANAEPIGTQASKLQQQISQHKALEDDVLAHNKSLLQAISIGQSLKTMSSREDKDMVQEKLDSSQARYIEIQEKSNSRSELLQQAYCNAQIFGEDEVELMNWLNEVHDKLSKLSVQDCNTELLEKQHSELLELQEEILLRKQNVDLAIQNGLELLKQTTGDEVIIIQDKLEGIKVRYKDITKLSSDVSKTLEQALQLAGQLHSTHEELCKWLDKVEVELLSYETQMPKGEELSQAQERQKELKQEAKNNKALLDTLNEVGSAFLELVPWRAREGLDKMITEDNERYRLVNDTISQKVDEIDAAILRSQQFDQAADAELAWIAEAEKKLMSLGDIRLEQDQTAAQLQVQKAFTMEILRHKDTIDELVKSGDKIMNTCTEEEKQTIKKKLKSLLQKYDTVCQMNSERNLQLERAQSLVNQFWETYEELWPWLTETEMIISQLPAPALEYETLKQQQEEHRQLRELIAEHKPHIDKMNKTGPQLLELSPGEGFSIQEKYVAADTLYSKIKEDVKKRALALDEALSQCTQFHDKIDPTLESLQRIVERLRQPPSISAEVEKIKEQISENKNVSMDLEKLQPVYETLKQRGEEMIARSEGADKDVSAKVVQDKLDQMVLIWQDIQTLTEEREAKLLDVMELAEKFWCDHMALVATIKDTQDFIRELEGPGVDPSVVKQQQEAAEAAKEEIDGLQEELESVVSLGSELRAACGEPDKPIVNKSIDELNSAWDALNKTWKERVDKLAEAMQAAVQYQDGLQAIFDWVDIAGIKLASMSPVGTDLETVKQQTEELKQFKTEAYQQQIEMERLNHQAELLLKKVTQESDKHTVQDPLSELRIMWDSLEEKIINRQHKLEGALLALGQFQHALDELLTWLTHTEDLLNEQKPVGGDPKAIEIELAKHHVLQNDVLAHQSTVEAVKKAGSDLIESSAVEEASNLRSKLELLNQRWQNVLEKTEQRKQQLDSALIQAQGFHGEVEDMQQWLTDTERQLLASKPVGGLPETAREQLNTHMELCAAFEAKEETYKCLMQKGQQMLARCPESAETNVEQDINNLKEKWESVQTKLGERKTKLEEALNLAMEFHNSLQDFINWLTQAEQTLTAASRPSLILDTVLFQIDEHKVFATEVNSHRDQIIELDKTGTHLKYFSQKQDVVLIKNLLISVQSRWEKVVQRLVERGRALDDARKRAKQFHEAWHKLMEWLEESEKSLDSDLEIANDPDKIKMQLAQHKEFQKSLGAKHSVYDTTNRTGRSLKEKTTLADDNLKLDDMLSELRDKWDTICGKSVERQNKLEEALLFSGQFTDALQALIDWLYKIEPQLAEDQPVHGDIDLVMNLIDNHKVFQKELGKRTSSVQALKRSARELIEGSRDDSSWVKVQMQELSTRWETVCALSVSKQTRLEQALRQAEEFHSVVHVLLEWLAEAEQALRFHGVLPDDEEALRTLIDQHREFMKKLEEKKAELNKATGMGEAILAICHPDSITTIKHWITIIRARFEEVLAWAKQHQQRLAGALAGLIANQELLEALLSWLQWAETTLTEKDKEVIPQEIEEVKALIAEHQTFMEEMTRKQPDVDKVTKTYKRKALEPTPVQSHIPVLDKGRAGRKRSPTPGLYPSAAQAQIETKNPRVNLLVSKWQQVWLLALERRRKLNDALDRLEELREFANFDFDIWRKKYMRWMNHKKSRVMDFFRRIDKDQDGKITRQEFIDGILSSKFPTSRLEMSAVADIFDRDGDGYIDYYEFVAALHPNKDAYKPLTDADKIEDEVTRQVAKCKCAKRFQVEQIGDNKYRFFLGNQAIRLKTNHSNHVSNDDIIYLLQLKFGDSQQLRLVRILRSTVMVRVGGGWMALDEFLVKNDPCRAKGRTNVELREKFILADGASQSMAAFRPRGRRSRPSSRGASPNRSTSLSSQAGQAAAPQAVATSTPKGTPIQGSKLRLPGYLSGKGFHSGEDSGILSTAATRVRAQFAETRRTPSRPGSRAGSKAGSRSSSRRGSDASDFDISEIQSVCSDMSETVPATSRPTPRAGSRPGSAKPSKIPTPQRRPIASKLDRSLKR</sequence>
<keyword evidence="23" id="KW-0514">Muscle protein</keyword>
<feature type="compositionally biased region" description="Low complexity" evidence="39">
    <location>
        <begin position="5866"/>
        <end position="5880"/>
    </location>
</feature>
<evidence type="ECO:0000256" key="31">
    <source>
        <dbReference type="ARBA" id="ARBA00057123"/>
    </source>
</evidence>
<evidence type="ECO:0000256" key="25">
    <source>
        <dbReference type="ARBA" id="ARBA00023212"/>
    </source>
</evidence>
<dbReference type="Gene3D" id="2.30.30.40">
    <property type="entry name" value="SH3 Domains"/>
    <property type="match status" value="1"/>
</dbReference>
<feature type="coiled-coil region" evidence="38">
    <location>
        <begin position="2090"/>
        <end position="2156"/>
    </location>
</feature>
<feature type="region of interest" description="Disordered" evidence="39">
    <location>
        <begin position="18"/>
        <end position="65"/>
    </location>
</feature>
<dbReference type="FunFam" id="1.20.58.60:FF:000022">
    <property type="entry name" value="Microtubule-actin cross-linking factor 1"/>
    <property type="match status" value="1"/>
</dbReference>
<dbReference type="Pfam" id="PF21020">
    <property type="entry name" value="Spectrin_4"/>
    <property type="match status" value="1"/>
</dbReference>
<feature type="coiled-coil region" evidence="38">
    <location>
        <begin position="868"/>
        <end position="895"/>
    </location>
</feature>
<dbReference type="InterPro" id="IPR003108">
    <property type="entry name" value="GAR_dom"/>
</dbReference>
<evidence type="ECO:0000313" key="45">
    <source>
        <dbReference type="Proteomes" id="UP000000539"/>
    </source>
</evidence>
<evidence type="ECO:0000256" key="24">
    <source>
        <dbReference type="ARBA" id="ARBA00023203"/>
    </source>
</evidence>
<dbReference type="InterPro" id="IPR018247">
    <property type="entry name" value="EF_Hand_1_Ca_BS"/>
</dbReference>
<comment type="function">
    <text evidence="30">Plays a structural role in the assembly of hemidesmosomes of epithelial cells; anchors keratin-containing intermediate filaments to the inner plaque of hemidesmosomes. Required for the regulation of keratinocyte polarity and motility; mediates integrin ITGB4 regulation of RAC1 activity.</text>
</comment>
<dbReference type="FunFam" id="1.20.58.60:FF:000060">
    <property type="entry name" value="dystonin isoform X2"/>
    <property type="match status" value="1"/>
</dbReference>
<feature type="coiled-coil region" evidence="38">
    <location>
        <begin position="4128"/>
        <end position="4158"/>
    </location>
</feature>
<dbReference type="FunFam" id="1.20.58.60:FF:000114">
    <property type="entry name" value="dystonin isoform X1"/>
    <property type="match status" value="1"/>
</dbReference>
<dbReference type="GO" id="GO:0005635">
    <property type="term" value="C:nuclear envelope"/>
    <property type="evidence" value="ECO:0007669"/>
    <property type="project" value="UniProtKB-SubCell"/>
</dbReference>
<gene>
    <name evidence="44" type="primary">DST</name>
</gene>
<keyword evidence="17" id="KW-0256">Endoplasmic reticulum</keyword>
<evidence type="ECO:0000256" key="2">
    <source>
        <dbReference type="ARBA" id="ARBA00004216"/>
    </source>
</evidence>
<dbReference type="InterPro" id="IPR043197">
    <property type="entry name" value="Plakin"/>
</dbReference>
<dbReference type="Gene3D" id="3.30.920.20">
    <property type="entry name" value="Gas2-like domain"/>
    <property type="match status" value="1"/>
</dbReference>
<keyword evidence="20" id="KW-0130">Cell adhesion</keyword>
<reference evidence="44" key="3">
    <citation type="submission" date="2025-09" db="UniProtKB">
        <authorList>
            <consortium name="Ensembl"/>
        </authorList>
    </citation>
    <scope>IDENTIFICATION</scope>
    <source>
        <strain evidence="44">broiler</strain>
    </source>
</reference>
<dbReference type="GO" id="GO:0045104">
    <property type="term" value="P:intermediate filament cytoskeleton organization"/>
    <property type="evidence" value="ECO:0007669"/>
    <property type="project" value="InterPro"/>
</dbReference>
<dbReference type="FunFam" id="1.10.238.10:FF:000013">
    <property type="entry name" value="Microtubule-actin cross-linking factor 1"/>
    <property type="match status" value="1"/>
</dbReference>
<dbReference type="FunFam" id="1.20.58.60:FF:000014">
    <property type="entry name" value="microtubule-actin cross-linking factor 1"/>
    <property type="match status" value="1"/>
</dbReference>
<feature type="compositionally biased region" description="Polar residues" evidence="39">
    <location>
        <begin position="5895"/>
        <end position="5913"/>
    </location>
</feature>
<evidence type="ECO:0000256" key="27">
    <source>
        <dbReference type="ARBA" id="ARBA00023273"/>
    </source>
</evidence>
<dbReference type="InterPro" id="IPR049538">
    <property type="entry name" value="PCN-like_spectrin-like_rpt"/>
</dbReference>
<dbReference type="PROSITE" id="PS50021">
    <property type="entry name" value="CH"/>
    <property type="match status" value="1"/>
</dbReference>
<dbReference type="CDD" id="cd00051">
    <property type="entry name" value="EFh"/>
    <property type="match status" value="1"/>
</dbReference>
<dbReference type="SMART" id="SM00054">
    <property type="entry name" value="EFh"/>
    <property type="match status" value="2"/>
</dbReference>
<comment type="function">
    <text evidence="29">Cytoskeletal linker protein. Acts as an integrator of intermediate filaments, actin and microtubule cytoskeleton networks. Required for anchoring either intermediate filaments to the actin cytoskeleton in neural and muscle cells or keratin-containing intermediate filaments to hemidesmosomes in epithelial cells. The proteins may self-aggregate to form filaments or a two-dimensional mesh. Regulates the organization and stability of the microtubule network of sensory neurons to allow axonal transport. Mediates docking of the dynein/dynactin motor complex to vesicle cargos for retrograde axonal transport through its interaction with TMEM108 and DCTN1.</text>
</comment>
<keyword evidence="21" id="KW-0472">Membrane</keyword>
<comment type="subcellular location">
    <subcellularLocation>
        <location evidence="1">Cell membrane</location>
        <topology evidence="1">Lipid-anchor</topology>
    </subcellularLocation>
    <subcellularLocation>
        <location evidence="5">Cell projection</location>
        <location evidence="5">Axon</location>
    </subcellularLocation>
    <subcellularLocation>
        <location evidence="7">Cytoplasm</location>
        <location evidence="7">Cell cortex</location>
    </subcellularLocation>
    <subcellularLocation>
        <location evidence="6">Cytoplasm</location>
        <location evidence="6">Cytoskeleton</location>
        <location evidence="6">Stress fiber</location>
    </subcellularLocation>
    <subcellularLocation>
        <location evidence="32">Cytoplasm</location>
        <location evidence="32">Myofibril</location>
        <location evidence="32">Sarcomere</location>
        <location evidence="32">H zone</location>
    </subcellularLocation>
    <subcellularLocation>
        <location evidence="2">Cytoplasm</location>
        <location evidence="2">Myofibril</location>
        <location evidence="2">Sarcomere</location>
        <location evidence="2">Z line</location>
    </subcellularLocation>
    <subcellularLocation>
        <location evidence="4">Endoplasmic reticulum membrane</location>
        <topology evidence="4">Single-pass membrane protein</topology>
    </subcellularLocation>
    <subcellularLocation>
        <location evidence="3">Nucleus envelope</location>
    </subcellularLocation>
</comment>
<evidence type="ECO:0000256" key="22">
    <source>
        <dbReference type="ARBA" id="ARBA00023139"/>
    </source>
</evidence>
<dbReference type="Gene3D" id="1.20.58.1060">
    <property type="match status" value="1"/>
</dbReference>
<dbReference type="GO" id="GO:0005509">
    <property type="term" value="F:calcium ion binding"/>
    <property type="evidence" value="ECO:0007669"/>
    <property type="project" value="InterPro"/>
</dbReference>